<dbReference type="AlphaFoldDB" id="A0A2N0TKK4"/>
<evidence type="ECO:0000313" key="1">
    <source>
        <dbReference type="EMBL" id="PKD15208.1"/>
    </source>
</evidence>
<protein>
    <submittedName>
        <fullName evidence="1">Uncharacterized protein</fullName>
    </submittedName>
</protein>
<comment type="caution">
    <text evidence="1">The sequence shown here is derived from an EMBL/GenBank/DDBJ whole genome shotgun (WGS) entry which is preliminary data.</text>
</comment>
<gene>
    <name evidence="1" type="ORF">APC1461_0736</name>
</gene>
<organism evidence="1 2">
    <name type="scientific">Bifidobacterium longum</name>
    <dbReference type="NCBI Taxonomy" id="216816"/>
    <lineage>
        <taxon>Bacteria</taxon>
        <taxon>Bacillati</taxon>
        <taxon>Actinomycetota</taxon>
        <taxon>Actinomycetes</taxon>
        <taxon>Bifidobacteriales</taxon>
        <taxon>Bifidobacteriaceae</taxon>
        <taxon>Bifidobacterium</taxon>
    </lineage>
</organism>
<evidence type="ECO:0000313" key="2">
    <source>
        <dbReference type="Proteomes" id="UP000232928"/>
    </source>
</evidence>
<sequence length="260" mass="29427">MELEGLPAARQRDILLDLLPALCRKYGDIGSVATAQWYDELWHRWFDGDFETQPINGFDDEAARGIIRANAGLLFDKPDGTPADPDKFLRWANKFLDRNVKNPGRLTIQANVQRDPHKPGYARVPSGEHTCPFCLMLAGRGYIYASAETAGADHDFHDDCDCEIVPEWDKGSNHIEGYDPDSYERMYRQARDALEGRHADPLLLEAAGNVSPYTVTITQRNGKRRTHTYEPGNPNNLNSLAAIMRRQHPEFFRKADGSIR</sequence>
<reference evidence="1 2" key="1">
    <citation type="submission" date="2017-12" db="EMBL/GenBank/DDBJ databases">
        <title>Bifidobacterium longum APC/DPC strains.</title>
        <authorList>
            <person name="Arboleya S."/>
        </authorList>
    </citation>
    <scope>NUCLEOTIDE SEQUENCE [LARGE SCALE GENOMIC DNA]</scope>
    <source>
        <strain evidence="1 2">APC1461</strain>
    </source>
</reference>
<dbReference type="InterPro" id="IPR057369">
    <property type="entry name" value="VG15"/>
</dbReference>
<dbReference type="Proteomes" id="UP000232928">
    <property type="component" value="Unassembled WGS sequence"/>
</dbReference>
<proteinExistence type="predicted"/>
<dbReference type="Pfam" id="PF25310">
    <property type="entry name" value="VG15"/>
    <property type="match status" value="1"/>
</dbReference>
<dbReference type="RefSeq" id="WP_101027584.1">
    <property type="nucleotide sequence ID" value="NZ_PJEG01000010.1"/>
</dbReference>
<dbReference type="EMBL" id="PJEG01000010">
    <property type="protein sequence ID" value="PKD15208.1"/>
    <property type="molecule type" value="Genomic_DNA"/>
</dbReference>
<name>A0A2N0TKK4_BIFLN</name>
<accession>A0A2N0TKK4</accession>